<proteinExistence type="predicted"/>
<reference evidence="2 3" key="1">
    <citation type="submission" date="2018-10" db="EMBL/GenBank/DDBJ databases">
        <title>A high-quality apple genome assembly.</title>
        <authorList>
            <person name="Hu J."/>
        </authorList>
    </citation>
    <scope>NUCLEOTIDE SEQUENCE [LARGE SCALE GENOMIC DNA]</scope>
    <source>
        <strain evidence="3">cv. HFTH1</strain>
        <tissue evidence="2">Young leaf</tissue>
    </source>
</reference>
<feature type="region of interest" description="Disordered" evidence="1">
    <location>
        <begin position="99"/>
        <end position="119"/>
    </location>
</feature>
<evidence type="ECO:0000256" key="1">
    <source>
        <dbReference type="SAM" id="MobiDB-lite"/>
    </source>
</evidence>
<sequence length="424" mass="47113">MAAAPSPSPALSNSSSGATRPTTTAAADAPTVAPLHPVHRTGTPPKTLRGLNKPKCKQCGNVARSRCPYESCKSCCSKAQNPCHIHVLKTNATFPDKAQTSNSPLFDHQSTEASPSGNSHRVASFRQLSNNFAQFNNLHIPLRSKKPLTRKDAVAINEWRFSKLKEYKERNIEVENEAFDRYMQNVTLLEEVFSVKSITEESIGDGSAISNYDTTSTMEDETEAMVSGLKLKLRSNPMRTNNFRKRIQQVVDEGLKKLQKREFDDGGKKSSGPNGLDKGPQKEETWWAERASALGDLIDKLNKARNEEDLKACLELKSQLFSEHKLTSRSESEDADITKKQTAKNDPDPQKEWNCLFPKVISTTEIDQETLKSVDAHFSTLEQIEGGSSNEKHLCFNGDTKISKAVRMEIGLDTQRSIKVGCVR</sequence>
<dbReference type="AlphaFoldDB" id="A0A498JQC2"/>
<feature type="compositionally biased region" description="Basic and acidic residues" evidence="1">
    <location>
        <begin position="258"/>
        <end position="268"/>
    </location>
</feature>
<dbReference type="Pfam" id="PF05142">
    <property type="entry name" value="DUF702"/>
    <property type="match status" value="1"/>
</dbReference>
<dbReference type="Proteomes" id="UP000290289">
    <property type="component" value="Chromosome 6"/>
</dbReference>
<evidence type="ECO:0000313" key="2">
    <source>
        <dbReference type="EMBL" id="RXH97117.1"/>
    </source>
</evidence>
<gene>
    <name evidence="2" type="ORF">DVH24_035785</name>
</gene>
<dbReference type="PANTHER" id="PTHR35696:SF1">
    <property type="entry name" value="ELECTRON CARRIER_IRON ION-BINDING PROTEIN"/>
    <property type="match status" value="1"/>
</dbReference>
<evidence type="ECO:0000313" key="3">
    <source>
        <dbReference type="Proteomes" id="UP000290289"/>
    </source>
</evidence>
<feature type="region of interest" description="Disordered" evidence="1">
    <location>
        <begin position="258"/>
        <end position="283"/>
    </location>
</feature>
<feature type="region of interest" description="Disordered" evidence="1">
    <location>
        <begin position="325"/>
        <end position="351"/>
    </location>
</feature>
<organism evidence="2 3">
    <name type="scientific">Malus domestica</name>
    <name type="common">Apple</name>
    <name type="synonym">Pyrus malus</name>
    <dbReference type="NCBI Taxonomy" id="3750"/>
    <lineage>
        <taxon>Eukaryota</taxon>
        <taxon>Viridiplantae</taxon>
        <taxon>Streptophyta</taxon>
        <taxon>Embryophyta</taxon>
        <taxon>Tracheophyta</taxon>
        <taxon>Spermatophyta</taxon>
        <taxon>Magnoliopsida</taxon>
        <taxon>eudicotyledons</taxon>
        <taxon>Gunneridae</taxon>
        <taxon>Pentapetalae</taxon>
        <taxon>rosids</taxon>
        <taxon>fabids</taxon>
        <taxon>Rosales</taxon>
        <taxon>Rosaceae</taxon>
        <taxon>Amygdaloideae</taxon>
        <taxon>Maleae</taxon>
        <taxon>Malus</taxon>
    </lineage>
</organism>
<accession>A0A498JQC2</accession>
<dbReference type="PANTHER" id="PTHR35696">
    <property type="entry name" value="ELECTRON CARRIER/IRON ION-BINDING PROTEIN"/>
    <property type="match status" value="1"/>
</dbReference>
<comment type="caution">
    <text evidence="2">The sequence shown here is derived from an EMBL/GenBank/DDBJ whole genome shotgun (WGS) entry which is preliminary data.</text>
</comment>
<feature type="compositionally biased region" description="Low complexity" evidence="1">
    <location>
        <begin position="1"/>
        <end position="34"/>
    </location>
</feature>
<protein>
    <submittedName>
        <fullName evidence="2">Uncharacterized protein</fullName>
    </submittedName>
</protein>
<keyword evidence="3" id="KW-1185">Reference proteome</keyword>
<dbReference type="EMBL" id="RDQH01000332">
    <property type="protein sequence ID" value="RXH97117.1"/>
    <property type="molecule type" value="Genomic_DNA"/>
</dbReference>
<name>A0A498JQC2_MALDO</name>
<feature type="region of interest" description="Disordered" evidence="1">
    <location>
        <begin position="1"/>
        <end position="53"/>
    </location>
</feature>